<evidence type="ECO:0008006" key="3">
    <source>
        <dbReference type="Google" id="ProtNLM"/>
    </source>
</evidence>
<dbReference type="AlphaFoldDB" id="A0A8J2HYK5"/>
<organism evidence="1 2">
    <name type="scientific">Alternaria atra</name>
    <dbReference type="NCBI Taxonomy" id="119953"/>
    <lineage>
        <taxon>Eukaryota</taxon>
        <taxon>Fungi</taxon>
        <taxon>Dikarya</taxon>
        <taxon>Ascomycota</taxon>
        <taxon>Pezizomycotina</taxon>
        <taxon>Dothideomycetes</taxon>
        <taxon>Pleosporomycetidae</taxon>
        <taxon>Pleosporales</taxon>
        <taxon>Pleosporineae</taxon>
        <taxon>Pleosporaceae</taxon>
        <taxon>Alternaria</taxon>
        <taxon>Alternaria sect. Ulocladioides</taxon>
    </lineage>
</organism>
<dbReference type="Proteomes" id="UP000676310">
    <property type="component" value="Unassembled WGS sequence"/>
</dbReference>
<name>A0A8J2HYK5_9PLEO</name>
<accession>A0A8J2HYK5</accession>
<dbReference type="EMBL" id="CAJRGZ010000015">
    <property type="protein sequence ID" value="CAG5150024.1"/>
    <property type="molecule type" value="Genomic_DNA"/>
</dbReference>
<evidence type="ECO:0000313" key="2">
    <source>
        <dbReference type="Proteomes" id="UP000676310"/>
    </source>
</evidence>
<dbReference type="RefSeq" id="XP_043166065.1">
    <property type="nucleotide sequence ID" value="XM_043310130.1"/>
</dbReference>
<reference evidence="1" key="1">
    <citation type="submission" date="2021-05" db="EMBL/GenBank/DDBJ databases">
        <authorList>
            <person name="Stam R."/>
        </authorList>
    </citation>
    <scope>NUCLEOTIDE SEQUENCE</scope>
    <source>
        <strain evidence="1">CS162</strain>
    </source>
</reference>
<evidence type="ECO:0000313" key="1">
    <source>
        <dbReference type="EMBL" id="CAG5150024.1"/>
    </source>
</evidence>
<dbReference type="OrthoDB" id="5355161at2759"/>
<protein>
    <recommendedName>
        <fullName evidence="3">Transcription factor domain-containing protein</fullName>
    </recommendedName>
</protein>
<comment type="caution">
    <text evidence="1">The sequence shown here is derived from an EMBL/GenBank/DDBJ whole genome shotgun (WGS) entry which is preliminary data.</text>
</comment>
<gene>
    <name evidence="1" type="ORF">ALTATR162_LOCUS2524</name>
</gene>
<dbReference type="GeneID" id="67013979"/>
<sequence length="352" mass="39354">MTPSELPTDMADVVNEDLAFDFDLPAMPTHSTADILDFDFCTDANSLDALSEMLNPTSNQFEQMALQRAGTQVKTPFTSGHLSPYAKSRVEYSIEHVKLAPKMMVEQACTPWAHPLLYEGHMPRSLQDAHAACALYITRNDINAEHVARYIISRAEELVNVALPTTPIEILARTQALMLYQIMLLFGGDVRFWARADALLPHLEDIGAALLSIAAEETEVSGSIPLYPSTIARSAWRSYIFRESARRTVLCAFHITVMCTLLSGQLKTCAHDLSLKNRVTLSAHLWKATSAFDFAMAWNDRNHFVIKELDFTDVMKTAQPDDLDVFANMMLVGLQGIDDMRGWYHTRGGILL</sequence>
<proteinExistence type="predicted"/>
<keyword evidence="2" id="KW-1185">Reference proteome</keyword>